<dbReference type="InterPro" id="IPR051090">
    <property type="entry name" value="Inositol_monoP_superfamily"/>
</dbReference>
<comment type="caution">
    <text evidence="8">The sequence shown here is derived from an EMBL/GenBank/DDBJ whole genome shotgun (WGS) entry which is preliminary data.</text>
</comment>
<sequence>MNPAPDAHAAELLRFAERLADESRAVLAAAAAEVTRVDVKADNSFVTATDRAIEARLRARIADAYPHHGVLGEEFGSHGLDADVVWVLDPVDGTAPFIAGIPVYGTLIGVARGGRPWLGVLDYPATGDRWVGVDGVLAERNRVPVRTRPCPQPAAALATCSNPDFFGPDERPALARVRDQVRYTLYGASSFAYGLLAAGRTDLAVDSGLKPYDVFAPAAVVGGAGGVLTEWSGAPLGLDTHGRVVAAGDPELHQAALGLLGGEGPGFWHDAPAGLPTGETGDRWPPRTCTAS</sequence>
<evidence type="ECO:0000256" key="5">
    <source>
        <dbReference type="ARBA" id="ARBA00022842"/>
    </source>
</evidence>
<evidence type="ECO:0000313" key="8">
    <source>
        <dbReference type="EMBL" id="KAB7845657.1"/>
    </source>
</evidence>
<keyword evidence="3 6" id="KW-0479">Metal-binding</keyword>
<dbReference type="InterPro" id="IPR000760">
    <property type="entry name" value="Inositol_monophosphatase-like"/>
</dbReference>
<evidence type="ECO:0000256" key="6">
    <source>
        <dbReference type="PIRSR" id="PIRSR600760-2"/>
    </source>
</evidence>
<dbReference type="Proteomes" id="UP000327000">
    <property type="component" value="Unassembled WGS sequence"/>
</dbReference>
<dbReference type="Gene3D" id="3.30.540.10">
    <property type="entry name" value="Fructose-1,6-Bisphosphatase, subunit A, domain 1"/>
    <property type="match status" value="1"/>
</dbReference>
<evidence type="ECO:0000256" key="7">
    <source>
        <dbReference type="SAM" id="MobiDB-lite"/>
    </source>
</evidence>
<dbReference type="GO" id="GO:0016791">
    <property type="term" value="F:phosphatase activity"/>
    <property type="evidence" value="ECO:0007669"/>
    <property type="project" value="UniProtKB-ARBA"/>
</dbReference>
<dbReference type="GO" id="GO:0000105">
    <property type="term" value="P:L-histidine biosynthetic process"/>
    <property type="evidence" value="ECO:0007669"/>
    <property type="project" value="TreeGrafter"/>
</dbReference>
<reference evidence="8 9" key="1">
    <citation type="journal article" date="2019" name="Microb. Cell Fact.">
        <title>Exploring novel herbicidin analogues by transcriptional regulator overexpression and MS/MS molecular networking.</title>
        <authorList>
            <person name="Shi Y."/>
            <person name="Gu R."/>
            <person name="Li Y."/>
            <person name="Wang X."/>
            <person name="Ren W."/>
            <person name="Li X."/>
            <person name="Wang L."/>
            <person name="Xie Y."/>
            <person name="Hong B."/>
        </authorList>
    </citation>
    <scope>NUCLEOTIDE SEQUENCE [LARGE SCALE GENOMIC DNA]</scope>
    <source>
        <strain evidence="8 9">US-43</strain>
    </source>
</reference>
<accession>A0A5N5WA93</accession>
<dbReference type="AlphaFoldDB" id="A0A5N5WA93"/>
<keyword evidence="5 6" id="KW-0460">Magnesium</keyword>
<feature type="region of interest" description="Disordered" evidence="7">
    <location>
        <begin position="273"/>
        <end position="292"/>
    </location>
</feature>
<dbReference type="Gene3D" id="3.40.190.80">
    <property type="match status" value="1"/>
</dbReference>
<dbReference type="PANTHER" id="PTHR43200:SF6">
    <property type="entry name" value="3'(2'),5'-BISPHOSPHATE NUCLEOTIDASE"/>
    <property type="match status" value="1"/>
</dbReference>
<evidence type="ECO:0000256" key="3">
    <source>
        <dbReference type="ARBA" id="ARBA00022723"/>
    </source>
</evidence>
<organism evidence="8 9">
    <name type="scientific">Streptomyces mobaraensis</name>
    <name type="common">Streptoverticillium mobaraense</name>
    <dbReference type="NCBI Taxonomy" id="35621"/>
    <lineage>
        <taxon>Bacteria</taxon>
        <taxon>Bacillati</taxon>
        <taxon>Actinomycetota</taxon>
        <taxon>Actinomycetes</taxon>
        <taxon>Kitasatosporales</taxon>
        <taxon>Streptomycetaceae</taxon>
        <taxon>Streptomyces</taxon>
    </lineage>
</organism>
<proteinExistence type="inferred from homology"/>
<feature type="binding site" evidence="6">
    <location>
        <position position="73"/>
    </location>
    <ligand>
        <name>Mg(2+)</name>
        <dbReference type="ChEBI" id="CHEBI:18420"/>
        <label>1</label>
        <note>catalytic</note>
    </ligand>
</feature>
<evidence type="ECO:0000256" key="2">
    <source>
        <dbReference type="ARBA" id="ARBA00009759"/>
    </source>
</evidence>
<keyword evidence="4" id="KW-0378">Hydrolase</keyword>
<gene>
    <name evidence="8" type="ORF">FRZ00_14415</name>
</gene>
<evidence type="ECO:0000256" key="1">
    <source>
        <dbReference type="ARBA" id="ARBA00001946"/>
    </source>
</evidence>
<keyword evidence="9" id="KW-1185">Reference proteome</keyword>
<dbReference type="SUPFAM" id="SSF56655">
    <property type="entry name" value="Carbohydrate phosphatase"/>
    <property type="match status" value="1"/>
</dbReference>
<dbReference type="OrthoDB" id="9772456at2"/>
<dbReference type="GO" id="GO:0046872">
    <property type="term" value="F:metal ion binding"/>
    <property type="evidence" value="ECO:0007669"/>
    <property type="project" value="UniProtKB-KW"/>
</dbReference>
<comment type="cofactor">
    <cofactor evidence="1 6">
        <name>Mg(2+)</name>
        <dbReference type="ChEBI" id="CHEBI:18420"/>
    </cofactor>
</comment>
<feature type="binding site" evidence="6">
    <location>
        <position position="92"/>
    </location>
    <ligand>
        <name>Mg(2+)</name>
        <dbReference type="ChEBI" id="CHEBI:18420"/>
        <label>1</label>
        <note>catalytic</note>
    </ligand>
</feature>
<feature type="binding site" evidence="6">
    <location>
        <position position="89"/>
    </location>
    <ligand>
        <name>Mg(2+)</name>
        <dbReference type="ChEBI" id="CHEBI:18420"/>
        <label>1</label>
        <note>catalytic</note>
    </ligand>
</feature>
<dbReference type="PANTHER" id="PTHR43200">
    <property type="entry name" value="PHOSPHATASE"/>
    <property type="match status" value="1"/>
</dbReference>
<protein>
    <submittedName>
        <fullName evidence="8">Inositol monophosphatase</fullName>
    </submittedName>
</protein>
<evidence type="ECO:0000313" key="9">
    <source>
        <dbReference type="Proteomes" id="UP000327000"/>
    </source>
</evidence>
<comment type="similarity">
    <text evidence="2">Belongs to the inositol monophosphatase superfamily.</text>
</comment>
<feature type="binding site" evidence="6">
    <location>
        <position position="213"/>
    </location>
    <ligand>
        <name>Mg(2+)</name>
        <dbReference type="ChEBI" id="CHEBI:18420"/>
        <label>1</label>
        <note>catalytic</note>
    </ligand>
</feature>
<dbReference type="Pfam" id="PF00459">
    <property type="entry name" value="Inositol_P"/>
    <property type="match status" value="1"/>
</dbReference>
<dbReference type="RefSeq" id="WP_152263744.1">
    <property type="nucleotide sequence ID" value="NZ_JBFADJ010000005.1"/>
</dbReference>
<name>A0A5N5WA93_STRMB</name>
<dbReference type="EMBL" id="VOKX01000026">
    <property type="protein sequence ID" value="KAB7845657.1"/>
    <property type="molecule type" value="Genomic_DNA"/>
</dbReference>
<evidence type="ECO:0000256" key="4">
    <source>
        <dbReference type="ARBA" id="ARBA00022801"/>
    </source>
</evidence>
<dbReference type="PRINTS" id="PR00377">
    <property type="entry name" value="IMPHPHTASES"/>
</dbReference>